<sequence length="190" mass="21128">MKRLLFVLAAVKFTMACQPVPKPSNVGKGNSTAKIQLITDVGYDVGKLEEYMGYFPKTKIKEYSAELGDFANLNSSDAGGHFAFSFMLYNCDCGKVDQWLQQIVASSEHYQSYNLVCPYPPSTPEPIVKIQKEIIIEKPATTKAPSPLKVVYLEPPPPEYIYVTPPPQARPVTLQVIEEGQLELPKKSDV</sequence>
<evidence type="ECO:0000313" key="2">
    <source>
        <dbReference type="EMBL" id="PIO62309.1"/>
    </source>
</evidence>
<protein>
    <submittedName>
        <fullName evidence="2">Uncharacterized protein</fullName>
    </submittedName>
</protein>
<proteinExistence type="predicted"/>
<keyword evidence="1" id="KW-0732">Signal</keyword>
<name>A0A2G9TWB1_TELCI</name>
<reference evidence="2 3" key="1">
    <citation type="submission" date="2015-09" db="EMBL/GenBank/DDBJ databases">
        <title>Draft genome of the parasitic nematode Teladorsagia circumcincta isolate WARC Sus (inbred).</title>
        <authorList>
            <person name="Mitreva M."/>
        </authorList>
    </citation>
    <scope>NUCLEOTIDE SEQUENCE [LARGE SCALE GENOMIC DNA]</scope>
    <source>
        <strain evidence="2 3">S</strain>
    </source>
</reference>
<dbReference type="Pfam" id="PF17619">
    <property type="entry name" value="SCVP"/>
    <property type="match status" value="1"/>
</dbReference>
<organism evidence="2 3">
    <name type="scientific">Teladorsagia circumcincta</name>
    <name type="common">Brown stomach worm</name>
    <name type="synonym">Ostertagia circumcincta</name>
    <dbReference type="NCBI Taxonomy" id="45464"/>
    <lineage>
        <taxon>Eukaryota</taxon>
        <taxon>Metazoa</taxon>
        <taxon>Ecdysozoa</taxon>
        <taxon>Nematoda</taxon>
        <taxon>Chromadorea</taxon>
        <taxon>Rhabditida</taxon>
        <taxon>Rhabditina</taxon>
        <taxon>Rhabditomorpha</taxon>
        <taxon>Strongyloidea</taxon>
        <taxon>Trichostrongylidae</taxon>
        <taxon>Teladorsagia</taxon>
    </lineage>
</organism>
<dbReference type="OrthoDB" id="5853616at2759"/>
<dbReference type="InterPro" id="IPR035126">
    <property type="entry name" value="SCVP"/>
</dbReference>
<feature type="signal peptide" evidence="1">
    <location>
        <begin position="1"/>
        <end position="16"/>
    </location>
</feature>
<accession>A0A2G9TWB1</accession>
<dbReference type="AlphaFoldDB" id="A0A2G9TWB1"/>
<evidence type="ECO:0000256" key="1">
    <source>
        <dbReference type="SAM" id="SignalP"/>
    </source>
</evidence>
<evidence type="ECO:0000313" key="3">
    <source>
        <dbReference type="Proteomes" id="UP000230423"/>
    </source>
</evidence>
<feature type="chain" id="PRO_5013910098" evidence="1">
    <location>
        <begin position="17"/>
        <end position="190"/>
    </location>
</feature>
<gene>
    <name evidence="2" type="ORF">TELCIR_16140</name>
</gene>
<dbReference type="EMBL" id="KZ352271">
    <property type="protein sequence ID" value="PIO62309.1"/>
    <property type="molecule type" value="Genomic_DNA"/>
</dbReference>
<dbReference type="Proteomes" id="UP000230423">
    <property type="component" value="Unassembled WGS sequence"/>
</dbReference>
<keyword evidence="3" id="KW-1185">Reference proteome</keyword>